<dbReference type="InterPro" id="IPR020103">
    <property type="entry name" value="PsdUridine_synth_cat_dom_sf"/>
</dbReference>
<feature type="domain" description="RNA-binding S4" evidence="8">
    <location>
        <begin position="2"/>
        <end position="58"/>
    </location>
</feature>
<dbReference type="InterPro" id="IPR000748">
    <property type="entry name" value="PsdUridine_synth_RsuA/RluB/E/F"/>
</dbReference>
<keyword evidence="2 6" id="KW-0694">RNA-binding</keyword>
<gene>
    <name evidence="9" type="primary">rluB</name>
    <name evidence="9" type="ORF">Ctma_1400</name>
</gene>
<protein>
    <recommendedName>
        <fullName evidence="7">Pseudouridine synthase</fullName>
        <ecNumber evidence="7">5.4.99.-</ecNumber>
    </recommendedName>
</protein>
<dbReference type="PANTHER" id="PTHR47683">
    <property type="entry name" value="PSEUDOURIDINE SYNTHASE FAMILY PROTEIN-RELATED"/>
    <property type="match status" value="1"/>
</dbReference>
<accession>A0AAU6PI36</accession>
<dbReference type="InterPro" id="IPR006145">
    <property type="entry name" value="PsdUridine_synth_RsuA/RluA"/>
</dbReference>
<dbReference type="CDD" id="cd02556">
    <property type="entry name" value="PseudoU_synth_RluB"/>
    <property type="match status" value="1"/>
</dbReference>
<dbReference type="InterPro" id="IPR036986">
    <property type="entry name" value="S4_RNA-bd_sf"/>
</dbReference>
<dbReference type="FunFam" id="3.10.290.10:FF:000003">
    <property type="entry name" value="Pseudouridine synthase"/>
    <property type="match status" value="1"/>
</dbReference>
<evidence type="ECO:0000256" key="7">
    <source>
        <dbReference type="RuleBase" id="RU003887"/>
    </source>
</evidence>
<evidence type="ECO:0000256" key="5">
    <source>
        <dbReference type="ARBA" id="ARBA00037383"/>
    </source>
</evidence>
<dbReference type="GO" id="GO:0003723">
    <property type="term" value="F:RNA binding"/>
    <property type="evidence" value="ECO:0007669"/>
    <property type="project" value="UniProtKB-KW"/>
</dbReference>
<evidence type="ECO:0000313" key="9">
    <source>
        <dbReference type="EMBL" id="WXU00671.1"/>
    </source>
</evidence>
<dbReference type="SUPFAM" id="SSF55120">
    <property type="entry name" value="Pseudouridine synthase"/>
    <property type="match status" value="1"/>
</dbReference>
<dbReference type="GO" id="GO:0000455">
    <property type="term" value="P:enzyme-directed rRNA pseudouridine synthesis"/>
    <property type="evidence" value="ECO:0007669"/>
    <property type="project" value="UniProtKB-ARBA"/>
</dbReference>
<organism evidence="9">
    <name type="scientific">Catillopecten margaritatus gill symbiont</name>
    <dbReference type="NCBI Taxonomy" id="3083288"/>
    <lineage>
        <taxon>Bacteria</taxon>
        <taxon>Pseudomonadati</taxon>
        <taxon>Pseudomonadota</taxon>
        <taxon>Gammaproteobacteria</taxon>
        <taxon>sulfur-oxidizing symbionts</taxon>
    </lineage>
</organism>
<dbReference type="EMBL" id="CP138327">
    <property type="protein sequence ID" value="WXU00671.1"/>
    <property type="molecule type" value="Genomic_DNA"/>
</dbReference>
<sequence length="245" mass="27893">MDRLQKLIATAGYGSRRWAERLIEQGRIEVNNKTASIGDKAEITDTVKIDGRKIDLGRYKEEETKVLILNKQAGVICSNKDEEGRKSVYELLPKESRWVMVGRLDLNTSGLLLFTNNGDLANKLMHPSSEIDREYAVRVLGQVENEDLKQLTTGVKLEDGFAKFSRVTAGGGTGANSWYKVVLREGRKREVRRLWEALGFKVSRLIRIRFGEIRLPDKLKANQYEYLKPGQVKLLLDATQKRNPM</sequence>
<name>A0AAU6PI36_9GAMM</name>
<dbReference type="GO" id="GO:0005829">
    <property type="term" value="C:cytosol"/>
    <property type="evidence" value="ECO:0007669"/>
    <property type="project" value="UniProtKB-ARBA"/>
</dbReference>
<dbReference type="SUPFAM" id="SSF55174">
    <property type="entry name" value="Alpha-L RNA-binding motif"/>
    <property type="match status" value="1"/>
</dbReference>
<dbReference type="InterPro" id="IPR002942">
    <property type="entry name" value="S4_RNA-bd"/>
</dbReference>
<evidence type="ECO:0000256" key="1">
    <source>
        <dbReference type="ARBA" id="ARBA00008348"/>
    </source>
</evidence>
<reference evidence="9" key="1">
    <citation type="submission" date="2023-10" db="EMBL/GenBank/DDBJ databases">
        <title>The first scallop-associated chemosynthetic bacterial symbiont.</title>
        <authorList>
            <person name="Lin Y.-T."/>
            <person name="Sun J."/>
            <person name="Ip J.C.-H."/>
            <person name="He X."/>
            <person name="Gao Z.-M."/>
            <person name="Perez M."/>
            <person name="Xu T."/>
            <person name="Qian P.-Y."/>
            <person name="Qiu J.-W."/>
        </authorList>
    </citation>
    <scope>NUCLEOTIDE SEQUENCE</scope>
    <source>
        <strain evidence="9">Gill1</strain>
    </source>
</reference>
<dbReference type="InterPro" id="IPR018496">
    <property type="entry name" value="PsdUridine_synth_RsuA/RluB_CS"/>
</dbReference>
<evidence type="ECO:0000256" key="4">
    <source>
        <dbReference type="ARBA" id="ARBA00036944"/>
    </source>
</evidence>
<dbReference type="CDD" id="cd00165">
    <property type="entry name" value="S4"/>
    <property type="match status" value="1"/>
</dbReference>
<comment type="function">
    <text evidence="5">Responsible for synthesis of pseudouridine from uracil-2605 in 23S ribosomal RNA.</text>
</comment>
<dbReference type="NCBIfam" id="TIGR00093">
    <property type="entry name" value="pseudouridine synthase"/>
    <property type="match status" value="1"/>
</dbReference>
<comment type="similarity">
    <text evidence="1 7">Belongs to the pseudouridine synthase RsuA family.</text>
</comment>
<evidence type="ECO:0000259" key="8">
    <source>
        <dbReference type="SMART" id="SM00363"/>
    </source>
</evidence>
<evidence type="ECO:0000256" key="6">
    <source>
        <dbReference type="PROSITE-ProRule" id="PRU00182"/>
    </source>
</evidence>
<dbReference type="AlphaFoldDB" id="A0AAU6PI36"/>
<dbReference type="FunFam" id="3.30.70.1560:FF:000001">
    <property type="entry name" value="Pseudouridine synthase"/>
    <property type="match status" value="1"/>
</dbReference>
<dbReference type="Gene3D" id="3.10.290.10">
    <property type="entry name" value="RNA-binding S4 domain"/>
    <property type="match status" value="1"/>
</dbReference>
<dbReference type="PROSITE" id="PS01149">
    <property type="entry name" value="PSI_RSU"/>
    <property type="match status" value="1"/>
</dbReference>
<evidence type="ECO:0000256" key="2">
    <source>
        <dbReference type="ARBA" id="ARBA00022884"/>
    </source>
</evidence>
<keyword evidence="3 7" id="KW-0413">Isomerase</keyword>
<dbReference type="PANTHER" id="PTHR47683:SF3">
    <property type="entry name" value="RIBOSOMAL LARGE SUBUNIT PSEUDOURIDINE SYNTHASE B"/>
    <property type="match status" value="1"/>
</dbReference>
<dbReference type="GO" id="GO:0160139">
    <property type="term" value="F:23S rRNA pseudouridine(2605) synthase activity"/>
    <property type="evidence" value="ECO:0007669"/>
    <property type="project" value="UniProtKB-EC"/>
</dbReference>
<dbReference type="Pfam" id="PF01479">
    <property type="entry name" value="S4"/>
    <property type="match status" value="1"/>
</dbReference>
<dbReference type="SMART" id="SM00363">
    <property type="entry name" value="S4"/>
    <property type="match status" value="1"/>
</dbReference>
<comment type="catalytic activity">
    <reaction evidence="4">
        <text>uridine(2605) in 23S rRNA = pseudouridine(2605) in 23S rRNA</text>
        <dbReference type="Rhea" id="RHEA:42520"/>
        <dbReference type="Rhea" id="RHEA-COMP:10095"/>
        <dbReference type="Rhea" id="RHEA-COMP:10096"/>
        <dbReference type="ChEBI" id="CHEBI:65314"/>
        <dbReference type="ChEBI" id="CHEBI:65315"/>
        <dbReference type="EC" id="5.4.99.22"/>
    </reaction>
</comment>
<dbReference type="Pfam" id="PF00849">
    <property type="entry name" value="PseudoU_synth_2"/>
    <property type="match status" value="1"/>
</dbReference>
<dbReference type="Gene3D" id="3.30.2350.10">
    <property type="entry name" value="Pseudouridine synthase"/>
    <property type="match status" value="1"/>
</dbReference>
<dbReference type="InterPro" id="IPR050343">
    <property type="entry name" value="RsuA_PseudoU_synthase"/>
</dbReference>
<dbReference type="EC" id="5.4.99.-" evidence="7"/>
<evidence type="ECO:0000256" key="3">
    <source>
        <dbReference type="ARBA" id="ARBA00023235"/>
    </source>
</evidence>
<dbReference type="PROSITE" id="PS50889">
    <property type="entry name" value="S4"/>
    <property type="match status" value="1"/>
</dbReference>
<proteinExistence type="inferred from homology"/>